<dbReference type="GO" id="GO:0006355">
    <property type="term" value="P:regulation of DNA-templated transcription"/>
    <property type="evidence" value="ECO:0007669"/>
    <property type="project" value="InterPro"/>
</dbReference>
<dbReference type="SMART" id="SM00091">
    <property type="entry name" value="PAS"/>
    <property type="match status" value="1"/>
</dbReference>
<dbReference type="NCBIfam" id="TIGR00229">
    <property type="entry name" value="sensory_box"/>
    <property type="match status" value="1"/>
</dbReference>
<dbReference type="InterPro" id="IPR035965">
    <property type="entry name" value="PAS-like_dom_sf"/>
</dbReference>
<evidence type="ECO:0000313" key="2">
    <source>
        <dbReference type="EMBL" id="RNF39838.1"/>
    </source>
</evidence>
<feature type="domain" description="STAS" evidence="1">
    <location>
        <begin position="140"/>
        <end position="251"/>
    </location>
</feature>
<dbReference type="SUPFAM" id="SSF55785">
    <property type="entry name" value="PYP-like sensor domain (PAS domain)"/>
    <property type="match status" value="1"/>
</dbReference>
<dbReference type="Pfam" id="PF00989">
    <property type="entry name" value="PAS"/>
    <property type="match status" value="1"/>
</dbReference>
<gene>
    <name evidence="2" type="ORF">EEX84_07675</name>
</gene>
<dbReference type="Proteomes" id="UP000275473">
    <property type="component" value="Unassembled WGS sequence"/>
</dbReference>
<dbReference type="CDD" id="cd00130">
    <property type="entry name" value="PAS"/>
    <property type="match status" value="1"/>
</dbReference>
<accession>A0A3M8P871</accession>
<dbReference type="EMBL" id="RIAX01000004">
    <property type="protein sequence ID" value="RNF39838.1"/>
    <property type="molecule type" value="Genomic_DNA"/>
</dbReference>
<dbReference type="SUPFAM" id="SSF52091">
    <property type="entry name" value="SpoIIaa-like"/>
    <property type="match status" value="1"/>
</dbReference>
<dbReference type="RefSeq" id="WP_123165033.1">
    <property type="nucleotide sequence ID" value="NZ_RIAX01000004.1"/>
</dbReference>
<evidence type="ECO:0000259" key="1">
    <source>
        <dbReference type="PROSITE" id="PS50801"/>
    </source>
</evidence>
<dbReference type="InterPro" id="IPR013767">
    <property type="entry name" value="PAS_fold"/>
</dbReference>
<proteinExistence type="predicted"/>
<dbReference type="PANTHER" id="PTHR33745:SF8">
    <property type="entry name" value="BLUE-LIGHT PHOTORECEPTOR"/>
    <property type="match status" value="1"/>
</dbReference>
<dbReference type="Pfam" id="PF01740">
    <property type="entry name" value="STAS"/>
    <property type="match status" value="1"/>
</dbReference>
<dbReference type="Gene3D" id="3.30.750.24">
    <property type="entry name" value="STAS domain"/>
    <property type="match status" value="1"/>
</dbReference>
<dbReference type="InterPro" id="IPR002645">
    <property type="entry name" value="STAS_dom"/>
</dbReference>
<keyword evidence="3" id="KW-1185">Reference proteome</keyword>
<dbReference type="InterPro" id="IPR000014">
    <property type="entry name" value="PAS"/>
</dbReference>
<dbReference type="CDD" id="cd07041">
    <property type="entry name" value="STAS_RsbR_RsbS_like"/>
    <property type="match status" value="1"/>
</dbReference>
<organism evidence="2 3">
    <name type="scientific">Planococcus salinus</name>
    <dbReference type="NCBI Taxonomy" id="1848460"/>
    <lineage>
        <taxon>Bacteria</taxon>
        <taxon>Bacillati</taxon>
        <taxon>Bacillota</taxon>
        <taxon>Bacilli</taxon>
        <taxon>Bacillales</taxon>
        <taxon>Caryophanaceae</taxon>
        <taxon>Planococcus</taxon>
    </lineage>
</organism>
<dbReference type="AlphaFoldDB" id="A0A3M8P871"/>
<protein>
    <submittedName>
        <fullName evidence="2">PAS domain S-box protein</fullName>
    </submittedName>
</protein>
<dbReference type="OrthoDB" id="2702602at2"/>
<dbReference type="InterPro" id="IPR036513">
    <property type="entry name" value="STAS_dom_sf"/>
</dbReference>
<sequence length="253" mass="28743">MLQNKLSSRDKEEMYRQIAEYSFEPTIVHSQQKILYINKAAADFFKTQQEAVVGANVVDIFTEDYREMILERIRLGTEERQVGELMETTVHRFDGTTAEVDLYCHPVQFGETEAIQSIVRDITNLKETERKLTKLKNEIATPIVPIADGIAVLPLVGSVDGDRTNQLLEIIPKKVQGHQLEWLIVDVSGIYNIDEVVAEFLYKITSIMQLLGIQLVFTGIRPELAQKAVESRIDFAQLTTMSNVKEAIKRLTS</sequence>
<name>A0A3M8P871_9BACL</name>
<reference evidence="2 3" key="1">
    <citation type="journal article" date="2018" name="Int. J. Syst. Evol. Microbiol.">
        <title>Planococcus salinus sp. nov., a moderately halophilic bacterium isolated from a saline-alkali soil.</title>
        <authorList>
            <person name="Gan L."/>
        </authorList>
    </citation>
    <scope>NUCLEOTIDE SEQUENCE [LARGE SCALE GENOMIC DNA]</scope>
    <source>
        <strain evidence="2 3">LCB217</strain>
    </source>
</reference>
<dbReference type="PROSITE" id="PS50801">
    <property type="entry name" value="STAS"/>
    <property type="match status" value="1"/>
</dbReference>
<dbReference type="InterPro" id="IPR051932">
    <property type="entry name" value="Bact_StressResp_Reg"/>
</dbReference>
<evidence type="ECO:0000313" key="3">
    <source>
        <dbReference type="Proteomes" id="UP000275473"/>
    </source>
</evidence>
<comment type="caution">
    <text evidence="2">The sequence shown here is derived from an EMBL/GenBank/DDBJ whole genome shotgun (WGS) entry which is preliminary data.</text>
</comment>
<dbReference type="PANTHER" id="PTHR33745">
    <property type="entry name" value="RSBT ANTAGONIST PROTEIN RSBS-RELATED"/>
    <property type="match status" value="1"/>
</dbReference>
<dbReference type="Gene3D" id="3.30.450.20">
    <property type="entry name" value="PAS domain"/>
    <property type="match status" value="1"/>
</dbReference>